<feature type="region of interest" description="Disordered" evidence="1">
    <location>
        <begin position="33"/>
        <end position="74"/>
    </location>
</feature>
<evidence type="ECO:0000256" key="1">
    <source>
        <dbReference type="SAM" id="MobiDB-lite"/>
    </source>
</evidence>
<evidence type="ECO:0000313" key="4">
    <source>
        <dbReference type="Proteomes" id="UP001557470"/>
    </source>
</evidence>
<name>A0ABD0WTH9_UMBPY</name>
<dbReference type="EMBL" id="JAGEUA010000009">
    <property type="protein sequence ID" value="KAL0966982.1"/>
    <property type="molecule type" value="Genomic_DNA"/>
</dbReference>
<dbReference type="AlphaFoldDB" id="A0ABD0WTH9"/>
<evidence type="ECO:0000256" key="2">
    <source>
        <dbReference type="SAM" id="SignalP"/>
    </source>
</evidence>
<sequence>MKTPLRHGLALILLITLCASLFLVYNAGFHGSAGTASTRAGGSRDGSDAVGRSQETPSAPGKKPAPPHPDVLQGYNSIIDHKVGPWHSGAFETLVH</sequence>
<feature type="chain" id="PRO_5044755061" evidence="2">
    <location>
        <begin position="21"/>
        <end position="96"/>
    </location>
</feature>
<evidence type="ECO:0000313" key="3">
    <source>
        <dbReference type="EMBL" id="KAL0966982.1"/>
    </source>
</evidence>
<accession>A0ABD0WTH9</accession>
<protein>
    <submittedName>
        <fullName evidence="3">Uncharacterized protein</fullName>
    </submittedName>
</protein>
<feature type="signal peptide" evidence="2">
    <location>
        <begin position="1"/>
        <end position="20"/>
    </location>
</feature>
<proteinExistence type="predicted"/>
<organism evidence="3 4">
    <name type="scientific">Umbra pygmaea</name>
    <name type="common">Eastern mudminnow</name>
    <dbReference type="NCBI Taxonomy" id="75934"/>
    <lineage>
        <taxon>Eukaryota</taxon>
        <taxon>Metazoa</taxon>
        <taxon>Chordata</taxon>
        <taxon>Craniata</taxon>
        <taxon>Vertebrata</taxon>
        <taxon>Euteleostomi</taxon>
        <taxon>Actinopterygii</taxon>
        <taxon>Neopterygii</taxon>
        <taxon>Teleostei</taxon>
        <taxon>Protacanthopterygii</taxon>
        <taxon>Esociformes</taxon>
        <taxon>Umbridae</taxon>
        <taxon>Umbra</taxon>
    </lineage>
</organism>
<reference evidence="3 4" key="1">
    <citation type="submission" date="2024-06" db="EMBL/GenBank/DDBJ databases">
        <authorList>
            <person name="Pan Q."/>
            <person name="Wen M."/>
            <person name="Jouanno E."/>
            <person name="Zahm M."/>
            <person name="Klopp C."/>
            <person name="Cabau C."/>
            <person name="Louis A."/>
            <person name="Berthelot C."/>
            <person name="Parey E."/>
            <person name="Roest Crollius H."/>
            <person name="Montfort J."/>
            <person name="Robinson-Rechavi M."/>
            <person name="Bouchez O."/>
            <person name="Lampietro C."/>
            <person name="Lopez Roques C."/>
            <person name="Donnadieu C."/>
            <person name="Postlethwait J."/>
            <person name="Bobe J."/>
            <person name="Verreycken H."/>
            <person name="Guiguen Y."/>
        </authorList>
    </citation>
    <scope>NUCLEOTIDE SEQUENCE [LARGE SCALE GENOMIC DNA]</scope>
    <source>
        <strain evidence="3">Up_M1</strain>
        <tissue evidence="3">Testis</tissue>
    </source>
</reference>
<comment type="caution">
    <text evidence="3">The sequence shown here is derived from an EMBL/GenBank/DDBJ whole genome shotgun (WGS) entry which is preliminary data.</text>
</comment>
<keyword evidence="4" id="KW-1185">Reference proteome</keyword>
<keyword evidence="2" id="KW-0732">Signal</keyword>
<dbReference type="Proteomes" id="UP001557470">
    <property type="component" value="Unassembled WGS sequence"/>
</dbReference>
<gene>
    <name evidence="3" type="ORF">UPYG_G00303060</name>
</gene>